<evidence type="ECO:0000313" key="2">
    <source>
        <dbReference type="Proteomes" id="UP000064243"/>
    </source>
</evidence>
<proteinExistence type="predicted"/>
<dbReference type="Proteomes" id="UP000064243">
    <property type="component" value="Unassembled WGS sequence"/>
</dbReference>
<name>A0A106BLF4_THIDE</name>
<protein>
    <submittedName>
        <fullName evidence="1">Uncharacterized protein</fullName>
    </submittedName>
</protein>
<organism evidence="1 2">
    <name type="scientific">Thiobacillus denitrificans</name>
    <dbReference type="NCBI Taxonomy" id="36861"/>
    <lineage>
        <taxon>Bacteria</taxon>
        <taxon>Pseudomonadati</taxon>
        <taxon>Pseudomonadota</taxon>
        <taxon>Betaproteobacteria</taxon>
        <taxon>Nitrosomonadales</taxon>
        <taxon>Thiobacillaceae</taxon>
        <taxon>Thiobacillus</taxon>
    </lineage>
</organism>
<gene>
    <name evidence="1" type="ORF">ABW22_11405</name>
</gene>
<dbReference type="EMBL" id="LDUG01000033">
    <property type="protein sequence ID" value="KVW94650.1"/>
    <property type="molecule type" value="Genomic_DNA"/>
</dbReference>
<accession>A0A106BLF4</accession>
<dbReference type="PATRIC" id="fig|36861.3.peg.2062"/>
<keyword evidence="2" id="KW-1185">Reference proteome</keyword>
<sequence length="121" mass="13627">MLQKRFNPFQTLQGSVIVTSGDNDWTDCHRPNNGNDLPTGCLAGFRDINYPIDPADSPYFHVDRPFAGPVKPSGNRIRENVTRVDNFGAQNVHWVEVCVSPRDSSVFRVEPRIVKANVFAR</sequence>
<evidence type="ECO:0000313" key="1">
    <source>
        <dbReference type="EMBL" id="KVW94650.1"/>
    </source>
</evidence>
<dbReference type="AlphaFoldDB" id="A0A106BLF4"/>
<reference evidence="1 2" key="1">
    <citation type="journal article" date="2015" name="Appl. Environ. Microbiol.">
        <title>Aerobic and Anaerobic Thiosulfate Oxidation by a Cold-Adapted, Subglacial Chemoautotroph.</title>
        <authorList>
            <person name="Harrold Z.R."/>
            <person name="Skidmore M.L."/>
            <person name="Hamilton T.L."/>
            <person name="Desch L."/>
            <person name="Amada K."/>
            <person name="van Gelder W."/>
            <person name="Glover K."/>
            <person name="Roden E.E."/>
            <person name="Boyd E.S."/>
        </authorList>
    </citation>
    <scope>NUCLEOTIDE SEQUENCE [LARGE SCALE GENOMIC DNA]</scope>
    <source>
        <strain evidence="1 2">RG</strain>
    </source>
</reference>
<comment type="caution">
    <text evidence="1">The sequence shown here is derived from an EMBL/GenBank/DDBJ whole genome shotgun (WGS) entry which is preliminary data.</text>
</comment>